<sequence>MNWDQAENVIPDLVKMELVKSDERFSKGIQEVLQVNTNQDALIELRRTIGELAKLNKDRKARLKRNAEARKAEKADLEKNKNDPDPTWTPNLKKSR</sequence>
<dbReference type="EMBL" id="OU015567">
    <property type="protein sequence ID" value="CAG5111421.1"/>
    <property type="molecule type" value="Genomic_DNA"/>
</dbReference>
<accession>A0ABN7T6V8</accession>
<keyword evidence="3" id="KW-1185">Reference proteome</keyword>
<proteinExistence type="predicted"/>
<evidence type="ECO:0000313" key="2">
    <source>
        <dbReference type="EMBL" id="CAG5111421.1"/>
    </source>
</evidence>
<feature type="compositionally biased region" description="Basic and acidic residues" evidence="1">
    <location>
        <begin position="65"/>
        <end position="84"/>
    </location>
</feature>
<reference evidence="2 3" key="1">
    <citation type="submission" date="2021-04" db="EMBL/GenBank/DDBJ databases">
        <authorList>
            <person name="Bliznina A."/>
        </authorList>
    </citation>
    <scope>NUCLEOTIDE SEQUENCE [LARGE SCALE GENOMIC DNA]</scope>
</reference>
<evidence type="ECO:0000313" key="3">
    <source>
        <dbReference type="Proteomes" id="UP001158576"/>
    </source>
</evidence>
<gene>
    <name evidence="2" type="ORF">OKIOD_LOCUS14498</name>
</gene>
<dbReference type="Proteomes" id="UP001158576">
    <property type="component" value="Chromosome 2"/>
</dbReference>
<feature type="region of interest" description="Disordered" evidence="1">
    <location>
        <begin position="58"/>
        <end position="96"/>
    </location>
</feature>
<organism evidence="2 3">
    <name type="scientific">Oikopleura dioica</name>
    <name type="common">Tunicate</name>
    <dbReference type="NCBI Taxonomy" id="34765"/>
    <lineage>
        <taxon>Eukaryota</taxon>
        <taxon>Metazoa</taxon>
        <taxon>Chordata</taxon>
        <taxon>Tunicata</taxon>
        <taxon>Appendicularia</taxon>
        <taxon>Copelata</taxon>
        <taxon>Oikopleuridae</taxon>
        <taxon>Oikopleura</taxon>
    </lineage>
</organism>
<evidence type="ECO:0000256" key="1">
    <source>
        <dbReference type="SAM" id="MobiDB-lite"/>
    </source>
</evidence>
<protein>
    <submittedName>
        <fullName evidence="2">Oidioi.mRNA.OKI2018_I69.chr2.g5733.t1.cds</fullName>
    </submittedName>
</protein>
<name>A0ABN7T6V8_OIKDI</name>